<proteinExistence type="predicted"/>
<dbReference type="EMBL" id="BSXT01000155">
    <property type="protein sequence ID" value="GMF19321.1"/>
    <property type="molecule type" value="Genomic_DNA"/>
</dbReference>
<reference evidence="2" key="1">
    <citation type="submission" date="2023-04" db="EMBL/GenBank/DDBJ databases">
        <title>Phytophthora fragariaefolia NBRC 109709.</title>
        <authorList>
            <person name="Ichikawa N."/>
            <person name="Sato H."/>
            <person name="Tonouchi N."/>
        </authorList>
    </citation>
    <scope>NUCLEOTIDE SEQUENCE</scope>
    <source>
        <strain evidence="2">NBRC 109709</strain>
    </source>
</reference>
<keyword evidence="3" id="KW-1185">Reference proteome</keyword>
<feature type="compositionally biased region" description="Basic and acidic residues" evidence="1">
    <location>
        <begin position="1"/>
        <end position="19"/>
    </location>
</feature>
<protein>
    <submittedName>
        <fullName evidence="2">Unnamed protein product</fullName>
    </submittedName>
</protein>
<evidence type="ECO:0000256" key="1">
    <source>
        <dbReference type="SAM" id="MobiDB-lite"/>
    </source>
</evidence>
<sequence>MFEDSEAIRDEKKQTKATREQNAADVMRDEVMKGMSKRKSKHDSFKELIKYVKERDNVTRSVELRKVANEEKRLALEKERLALERQERMVLLRCIKLLRPVFCSWNN</sequence>
<comment type="caution">
    <text evidence="2">The sequence shown here is derived from an EMBL/GenBank/DDBJ whole genome shotgun (WGS) entry which is preliminary data.</text>
</comment>
<dbReference type="Proteomes" id="UP001165121">
    <property type="component" value="Unassembled WGS sequence"/>
</dbReference>
<evidence type="ECO:0000313" key="2">
    <source>
        <dbReference type="EMBL" id="GMF19321.1"/>
    </source>
</evidence>
<gene>
    <name evidence="2" type="ORF">Pfra01_000197200</name>
</gene>
<name>A0A9W6WMI2_9STRA</name>
<organism evidence="2 3">
    <name type="scientific">Phytophthora fragariaefolia</name>
    <dbReference type="NCBI Taxonomy" id="1490495"/>
    <lineage>
        <taxon>Eukaryota</taxon>
        <taxon>Sar</taxon>
        <taxon>Stramenopiles</taxon>
        <taxon>Oomycota</taxon>
        <taxon>Peronosporomycetes</taxon>
        <taxon>Peronosporales</taxon>
        <taxon>Peronosporaceae</taxon>
        <taxon>Phytophthora</taxon>
    </lineage>
</organism>
<feature type="region of interest" description="Disordered" evidence="1">
    <location>
        <begin position="1"/>
        <end position="22"/>
    </location>
</feature>
<dbReference type="OrthoDB" id="124949at2759"/>
<dbReference type="AlphaFoldDB" id="A0A9W6WMI2"/>
<evidence type="ECO:0000313" key="3">
    <source>
        <dbReference type="Proteomes" id="UP001165121"/>
    </source>
</evidence>
<accession>A0A9W6WMI2</accession>